<dbReference type="SUPFAM" id="SSF47661">
    <property type="entry name" value="t-snare proteins"/>
    <property type="match status" value="1"/>
</dbReference>
<feature type="compositionally biased region" description="Polar residues" evidence="1">
    <location>
        <begin position="1"/>
        <end position="27"/>
    </location>
</feature>
<dbReference type="InterPro" id="IPR010989">
    <property type="entry name" value="SNARE"/>
</dbReference>
<dbReference type="Gene3D" id="1.20.58.70">
    <property type="match status" value="1"/>
</dbReference>
<dbReference type="GO" id="GO:0016192">
    <property type="term" value="P:vesicle-mediated transport"/>
    <property type="evidence" value="ECO:0007669"/>
    <property type="project" value="InterPro"/>
</dbReference>
<feature type="compositionally biased region" description="Basic and acidic residues" evidence="1">
    <location>
        <begin position="860"/>
        <end position="869"/>
    </location>
</feature>
<dbReference type="EMBL" id="JAGHQM010000805">
    <property type="protein sequence ID" value="KAH0558574.1"/>
    <property type="molecule type" value="Genomic_DNA"/>
</dbReference>
<name>A0A9P8LAI3_9PEZI</name>
<feature type="region of interest" description="Disordered" evidence="1">
    <location>
        <begin position="1"/>
        <end position="84"/>
    </location>
</feature>
<comment type="caution">
    <text evidence="2">The sequence shown here is derived from an EMBL/GenBank/DDBJ whole genome shotgun (WGS) entry which is preliminary data.</text>
</comment>
<protein>
    <recommendedName>
        <fullName evidence="4">BTB domain-containing protein</fullName>
    </recommendedName>
</protein>
<feature type="compositionally biased region" description="Basic residues" evidence="1">
    <location>
        <begin position="49"/>
        <end position="59"/>
    </location>
</feature>
<evidence type="ECO:0008006" key="4">
    <source>
        <dbReference type="Google" id="ProtNLM"/>
    </source>
</evidence>
<keyword evidence="3" id="KW-1185">Reference proteome</keyword>
<gene>
    <name evidence="2" type="ORF">GP486_004772</name>
</gene>
<dbReference type="AlphaFoldDB" id="A0A9P8LAI3"/>
<accession>A0A9P8LAI3</accession>
<dbReference type="Proteomes" id="UP000750711">
    <property type="component" value="Unassembled WGS sequence"/>
</dbReference>
<reference evidence="2" key="1">
    <citation type="submission" date="2021-03" db="EMBL/GenBank/DDBJ databases">
        <title>Comparative genomics and phylogenomic investigation of the class Geoglossomycetes provide insights into ecological specialization and systematics.</title>
        <authorList>
            <person name="Melie T."/>
            <person name="Pirro S."/>
            <person name="Miller A.N."/>
            <person name="Quandt A."/>
        </authorList>
    </citation>
    <scope>NUCLEOTIDE SEQUENCE</scope>
    <source>
        <strain evidence="2">CAQ_001_2017</strain>
    </source>
</reference>
<evidence type="ECO:0000313" key="3">
    <source>
        <dbReference type="Proteomes" id="UP000750711"/>
    </source>
</evidence>
<organism evidence="2 3">
    <name type="scientific">Trichoglossum hirsutum</name>
    <dbReference type="NCBI Taxonomy" id="265104"/>
    <lineage>
        <taxon>Eukaryota</taxon>
        <taxon>Fungi</taxon>
        <taxon>Dikarya</taxon>
        <taxon>Ascomycota</taxon>
        <taxon>Pezizomycotina</taxon>
        <taxon>Geoglossomycetes</taxon>
        <taxon>Geoglossales</taxon>
        <taxon>Geoglossaceae</taxon>
        <taxon>Trichoglossum</taxon>
    </lineage>
</organism>
<evidence type="ECO:0000256" key="1">
    <source>
        <dbReference type="SAM" id="MobiDB-lite"/>
    </source>
</evidence>
<evidence type="ECO:0000313" key="2">
    <source>
        <dbReference type="EMBL" id="KAH0558574.1"/>
    </source>
</evidence>
<feature type="region of interest" description="Disordered" evidence="1">
    <location>
        <begin position="662"/>
        <end position="744"/>
    </location>
</feature>
<sequence length="879" mass="97814">MKTPERSPSASNSATRVLSLLSPSNRVHAQANEPSSGTASASSGNAETRRRRWSLRRRVSKGDRKPEDSDNGPAPSPTTPIELVADTGPVELPSELDTEPDVPADYPIWAECNEITRVLSTIGKNLGRLQFLHQKSLNDPDTRPDTAINTECYELSCNTMQLCRRTVMRLKEIAYSPASAGFRLIMTESSRTLLRSIEHFRNSEEDYSDKLRGQMIACYKIVVPEASEMEALAVLNHPDQMGFAAFRLSADDRVRNAAQTISDRHTTIREVKEKIVELTGFLQDIEQLSVTVLERPRVNQTSEEGRTNVYESRIDSDGDIILDFGSGDINYSRLQYQVSSHMLSKTSPLFAQALKIAPSRTPGSFVPKGMEGQLPVVPPVRVQAKSATMVFMPQKEHNIGALGIVLCAAHMRNDKVPRTISFRELVEVARVCQQYHCIDPVSLFVELLWLPQWQEWIGHPGYGDFLLISYVFGRARIFETTSKKVILQLRGEQDVMEDKMLPLHVRERLRQVRAAILARIIECCRRTMRQYLPPPPLPEPSRLDGADWSSPNNRWVAGPPLESRLHCAKMNRQCDANNLGWLMLIFNELGILGSVMDSNLNLAQGTWYTGSLDGLFAKLCAVPSAAKVHDGDCDYAPAFRTKICEIFNKIKGLDLSEVNENYPERKRSSGVFGEVPRTTDALSRRSSYIDPDEENAVPTTAAPDNSEHEGPMTGGDNLHSADGNRLPAISRNNSDRSNETLSNGAVLQTSDAETHSIASTEITIPTERPNSPSPSISTLGTMPSGIVTPIRQEQASMPAILNLAAEVDPEVATSDRRWRRGTQEDEKIYWTHKAAKEIVKVEEKELIISHKHTIRIGEERGLPPIRDAHQVPGNASNPI</sequence>
<feature type="region of interest" description="Disordered" evidence="1">
    <location>
        <begin position="860"/>
        <end position="879"/>
    </location>
</feature>
<dbReference type="GO" id="GO:0016020">
    <property type="term" value="C:membrane"/>
    <property type="evidence" value="ECO:0007669"/>
    <property type="project" value="InterPro"/>
</dbReference>
<proteinExistence type="predicted"/>
<feature type="compositionally biased region" description="Low complexity" evidence="1">
    <location>
        <begin position="32"/>
        <end position="46"/>
    </location>
</feature>